<evidence type="ECO:0000313" key="1">
    <source>
        <dbReference type="EMBL" id="KRY80174.1"/>
    </source>
</evidence>
<name>A0A0V1F2K6_TRIPS</name>
<reference evidence="1 2" key="1">
    <citation type="submission" date="2015-01" db="EMBL/GenBank/DDBJ databases">
        <title>Evolution of Trichinella species and genotypes.</title>
        <authorList>
            <person name="Korhonen P.K."/>
            <person name="Edoardo P."/>
            <person name="Giuseppe L.R."/>
            <person name="Gasser R.B."/>
        </authorList>
    </citation>
    <scope>NUCLEOTIDE SEQUENCE [LARGE SCALE GENOMIC DNA]</scope>
    <source>
        <strain evidence="1">ISS470</strain>
    </source>
</reference>
<sequence length="50" mass="5616">MVKDGTTIGRSNLVNPSIRKYWYGLSWAAIHSSSNVSESSNKIVLIYCRL</sequence>
<evidence type="ECO:0000313" key="2">
    <source>
        <dbReference type="Proteomes" id="UP000054995"/>
    </source>
</evidence>
<dbReference type="EMBL" id="JYDT01000734">
    <property type="protein sequence ID" value="KRY80174.1"/>
    <property type="molecule type" value="Genomic_DNA"/>
</dbReference>
<proteinExistence type="predicted"/>
<gene>
    <name evidence="1" type="ORF">T4D_6805</name>
</gene>
<dbReference type="AlphaFoldDB" id="A0A0V1F2K6"/>
<comment type="caution">
    <text evidence="1">The sequence shown here is derived from an EMBL/GenBank/DDBJ whole genome shotgun (WGS) entry which is preliminary data.</text>
</comment>
<organism evidence="1 2">
    <name type="scientific">Trichinella pseudospiralis</name>
    <name type="common">Parasitic roundworm</name>
    <dbReference type="NCBI Taxonomy" id="6337"/>
    <lineage>
        <taxon>Eukaryota</taxon>
        <taxon>Metazoa</taxon>
        <taxon>Ecdysozoa</taxon>
        <taxon>Nematoda</taxon>
        <taxon>Enoplea</taxon>
        <taxon>Dorylaimia</taxon>
        <taxon>Trichinellida</taxon>
        <taxon>Trichinellidae</taxon>
        <taxon>Trichinella</taxon>
    </lineage>
</organism>
<keyword evidence="2" id="KW-1185">Reference proteome</keyword>
<accession>A0A0V1F2K6</accession>
<dbReference type="Proteomes" id="UP000054995">
    <property type="component" value="Unassembled WGS sequence"/>
</dbReference>
<protein>
    <submittedName>
        <fullName evidence="1">Uncharacterized protein</fullName>
    </submittedName>
</protein>